<dbReference type="Proteomes" id="UP000006575">
    <property type="component" value="Chromosome"/>
</dbReference>
<keyword evidence="1" id="KW-1133">Transmembrane helix</keyword>
<organism evidence="2 3">
    <name type="scientific">Rhizobium johnstonii (strain DSM 114642 / LMG 32736 / 3841)</name>
    <name type="common">Rhizobium leguminosarum bv. viciae</name>
    <dbReference type="NCBI Taxonomy" id="216596"/>
    <lineage>
        <taxon>Bacteria</taxon>
        <taxon>Pseudomonadati</taxon>
        <taxon>Pseudomonadota</taxon>
        <taxon>Alphaproteobacteria</taxon>
        <taxon>Hyphomicrobiales</taxon>
        <taxon>Rhizobiaceae</taxon>
        <taxon>Rhizobium/Agrobacterium group</taxon>
        <taxon>Rhizobium</taxon>
        <taxon>Rhizobium johnstonii</taxon>
    </lineage>
</organism>
<dbReference type="HOGENOM" id="CLU_1160329_0_0_5"/>
<feature type="transmembrane region" description="Helical" evidence="1">
    <location>
        <begin position="68"/>
        <end position="90"/>
    </location>
</feature>
<protein>
    <submittedName>
        <fullName evidence="2">Transmembrane protein</fullName>
    </submittedName>
</protein>
<dbReference type="AlphaFoldDB" id="Q1MC97"/>
<feature type="transmembrane region" description="Helical" evidence="1">
    <location>
        <begin position="27"/>
        <end position="48"/>
    </location>
</feature>
<evidence type="ECO:0000313" key="2">
    <source>
        <dbReference type="EMBL" id="CAK09434.1"/>
    </source>
</evidence>
<reference evidence="2 3" key="1">
    <citation type="journal article" date="2006" name="Genome Biol.">
        <title>The genome of Rhizobium leguminosarum has recognizable core and accessory components.</title>
        <authorList>
            <person name="Young J.W."/>
            <person name="Crossman L.C."/>
            <person name="Johnston A.W.B."/>
            <person name="Thomson N.R."/>
            <person name="Ghazoui Z.F."/>
            <person name="Hull K.H."/>
            <person name="Wexler M."/>
            <person name="Curson A.R.J."/>
            <person name="Todd J.D."/>
            <person name="Poole P.S."/>
            <person name="Mauchline T.H."/>
            <person name="East A.K."/>
            <person name="Quail M.A."/>
            <person name="Churcher C."/>
            <person name="Arrowsmith C."/>
            <person name="Cherevach A."/>
            <person name="Chillingworth T."/>
            <person name="Clarke K."/>
            <person name="Cronin A."/>
            <person name="Davis P."/>
            <person name="Fraser A."/>
            <person name="Hance Z."/>
            <person name="Hauser H."/>
            <person name="Jagels K."/>
            <person name="Moule S."/>
            <person name="Mungall K."/>
            <person name="Norbertczak H."/>
            <person name="Rabbinowitsch E."/>
            <person name="Sanders M."/>
            <person name="Simmonds M."/>
            <person name="Whitehead S."/>
            <person name="Parkhill J."/>
        </authorList>
    </citation>
    <scope>NUCLEOTIDE SEQUENCE [LARGE SCALE GENOMIC DNA]</scope>
    <source>
        <strain evidence="3">DSM 114642 / LMG 32736 / 3841</strain>
    </source>
</reference>
<evidence type="ECO:0000256" key="1">
    <source>
        <dbReference type="SAM" id="Phobius"/>
    </source>
</evidence>
<keyword evidence="1 2" id="KW-0812">Transmembrane</keyword>
<dbReference type="EnsemblBacteria" id="CAK09434">
    <property type="protein sequence ID" value="CAK09434"/>
    <property type="gene ID" value="RL3944"/>
</dbReference>
<dbReference type="KEGG" id="rle:RL3944"/>
<proteinExistence type="predicted"/>
<sequence length="239" mass="26454">MFGCLIPDRESCLLDPCRGMNVSDKNFCVVVVSALALVAFVIAMWLLPGMQTPAGWAACSKEQCTLQGWLGASSGWVGAAVTLATLFVLIRQQRQETKRLLRPLDLLCERVIVASTALQEESAILRAGKQMILEGTSTQWRGMENCLEAIGRLYTILQPVRDQFSLNIVNTDRLIATIDTHVQALGKAITNYRDQSQVPGWPLPQLKPEDVANLIGPAAEAVDQYRDFCTHHAQTFVRR</sequence>
<gene>
    <name evidence="2" type="ordered locus">RL3944</name>
</gene>
<evidence type="ECO:0000313" key="3">
    <source>
        <dbReference type="Proteomes" id="UP000006575"/>
    </source>
</evidence>
<keyword evidence="1" id="KW-0472">Membrane</keyword>
<accession>Q1MC97</accession>
<keyword evidence="3" id="KW-1185">Reference proteome</keyword>
<name>Q1MC97_RHIJ3</name>
<dbReference type="EMBL" id="AM236080">
    <property type="protein sequence ID" value="CAK09434.1"/>
    <property type="molecule type" value="Genomic_DNA"/>
</dbReference>